<feature type="non-terminal residue" evidence="2">
    <location>
        <position position="1"/>
    </location>
</feature>
<dbReference type="InterPro" id="IPR011009">
    <property type="entry name" value="Kinase-like_dom_sf"/>
</dbReference>
<reference evidence="2 3" key="1">
    <citation type="journal article" date="2020" name="BMC Genomics">
        <title>Correction to: Identification and distribution of gene clusters required for synthesis of sphingolipid metabolism inhibitors in diverse species of the filamentous fungus Fusarium.</title>
        <authorList>
            <person name="Kim H.S."/>
            <person name="Lohmar J.M."/>
            <person name="Busman M."/>
            <person name="Brown D.W."/>
            <person name="Naumann T.A."/>
            <person name="Divon H.H."/>
            <person name="Lysoe E."/>
            <person name="Uhlig S."/>
            <person name="Proctor R.H."/>
        </authorList>
    </citation>
    <scope>NUCLEOTIDE SEQUENCE [LARGE SCALE GENOMIC DNA]</scope>
    <source>
        <strain evidence="2 3">NRRL 25214</strain>
    </source>
</reference>
<gene>
    <name evidence="2" type="ORF">FANTH_14948</name>
</gene>
<proteinExistence type="predicted"/>
<dbReference type="AlphaFoldDB" id="A0A8H5DKK8"/>
<protein>
    <recommendedName>
        <fullName evidence="4">Protein kinase domain-containing protein</fullName>
    </recommendedName>
</protein>
<sequence>MSTSSSSLPFTIAEDDTAHPENPGGAYHSTSRLEDSPTRNALPADLNGLISRLNDLRLDPSSSISRSRVVAVANEDEAIMRGDGESVDFLSGGLSIEQSPNKPYFTISLDNITISGYYLPGVDDIILHRRETNEVELASYSPDTNEMTPHRSVKVPFSLNTGLWQISESGRMQIYLYIFPKTYTLHISSGPSKRPCSESAESAPYPRKKVRLMQPRQNKAVIQMPSLTKDAAKISIKTGTSNLELLKPSSSVRWCGLNTAFRIDAISKSQRRRRRNARDCFELGGLKLVCSRSSTTRVFTGRHAQHGLVSFKAVAYTTGDLIQQHAQRWCREVSAARKIDHRFLTTVLSADARLLSLCLDGQPILLCQRDDQSYFTGSNHEGIQLCIQITSALVFLHSKIGKPHLSVNSSNIFKKGDLFSLSGFEIAEDTAGSKINDEEMKWYAAPEHVFAKPTAPFAKRIPPDGSHEDGKKDVFSLAVILA</sequence>
<evidence type="ECO:0000313" key="2">
    <source>
        <dbReference type="EMBL" id="KAF5226894.1"/>
    </source>
</evidence>
<evidence type="ECO:0008006" key="4">
    <source>
        <dbReference type="Google" id="ProtNLM"/>
    </source>
</evidence>
<organism evidence="2 3">
    <name type="scientific">Fusarium anthophilum</name>
    <dbReference type="NCBI Taxonomy" id="48485"/>
    <lineage>
        <taxon>Eukaryota</taxon>
        <taxon>Fungi</taxon>
        <taxon>Dikarya</taxon>
        <taxon>Ascomycota</taxon>
        <taxon>Pezizomycotina</taxon>
        <taxon>Sordariomycetes</taxon>
        <taxon>Hypocreomycetidae</taxon>
        <taxon>Hypocreales</taxon>
        <taxon>Nectriaceae</taxon>
        <taxon>Fusarium</taxon>
        <taxon>Fusarium fujikuroi species complex</taxon>
    </lineage>
</organism>
<name>A0A8H5DKK8_9HYPO</name>
<keyword evidence="3" id="KW-1185">Reference proteome</keyword>
<comment type="caution">
    <text evidence="2">The sequence shown here is derived from an EMBL/GenBank/DDBJ whole genome shotgun (WGS) entry which is preliminary data.</text>
</comment>
<dbReference type="EMBL" id="JABEVY010001082">
    <property type="protein sequence ID" value="KAF5226894.1"/>
    <property type="molecule type" value="Genomic_DNA"/>
</dbReference>
<dbReference type="SUPFAM" id="SSF56112">
    <property type="entry name" value="Protein kinase-like (PK-like)"/>
    <property type="match status" value="1"/>
</dbReference>
<accession>A0A8H5DKK8</accession>
<dbReference type="Gene3D" id="1.10.510.10">
    <property type="entry name" value="Transferase(Phosphotransferase) domain 1"/>
    <property type="match status" value="1"/>
</dbReference>
<evidence type="ECO:0000313" key="3">
    <source>
        <dbReference type="Proteomes" id="UP000573603"/>
    </source>
</evidence>
<feature type="region of interest" description="Disordered" evidence="1">
    <location>
        <begin position="1"/>
        <end position="40"/>
    </location>
</feature>
<dbReference type="Proteomes" id="UP000573603">
    <property type="component" value="Unassembled WGS sequence"/>
</dbReference>
<evidence type="ECO:0000256" key="1">
    <source>
        <dbReference type="SAM" id="MobiDB-lite"/>
    </source>
</evidence>